<dbReference type="AlphaFoldDB" id="A0A4V2PI82"/>
<dbReference type="GO" id="GO:0022857">
    <property type="term" value="F:transmembrane transporter activity"/>
    <property type="evidence" value="ECO:0007669"/>
    <property type="project" value="InterPro"/>
</dbReference>
<keyword evidence="4 6" id="KW-0067">ATP-binding</keyword>
<dbReference type="Gene3D" id="3.40.50.300">
    <property type="entry name" value="P-loop containing nucleotide triphosphate hydrolases"/>
    <property type="match status" value="1"/>
</dbReference>
<dbReference type="InterPro" id="IPR013611">
    <property type="entry name" value="Transp-assoc_OB_typ2"/>
</dbReference>
<comment type="caution">
    <text evidence="6">The sequence shown here is derived from an EMBL/GenBank/DDBJ whole genome shotgun (WGS) entry which is preliminary data.</text>
</comment>
<dbReference type="Pfam" id="PF08402">
    <property type="entry name" value="TOBE_2"/>
    <property type="match status" value="1"/>
</dbReference>
<dbReference type="SMART" id="SM00382">
    <property type="entry name" value="AAA"/>
    <property type="match status" value="1"/>
</dbReference>
<dbReference type="InterPro" id="IPR008995">
    <property type="entry name" value="Mo/tungstate-bd_C_term_dom"/>
</dbReference>
<dbReference type="Pfam" id="PF00005">
    <property type="entry name" value="ABC_tran"/>
    <property type="match status" value="1"/>
</dbReference>
<dbReference type="InterPro" id="IPR003593">
    <property type="entry name" value="AAA+_ATPase"/>
</dbReference>
<evidence type="ECO:0000313" key="7">
    <source>
        <dbReference type="Proteomes" id="UP000295030"/>
    </source>
</evidence>
<dbReference type="FunFam" id="3.40.50.300:FF:000133">
    <property type="entry name" value="Spermidine/putrescine import ATP-binding protein PotA"/>
    <property type="match status" value="1"/>
</dbReference>
<protein>
    <submittedName>
        <fullName evidence="6">Spermidine/putrescine transport system ATP-binding protein</fullName>
    </submittedName>
</protein>
<reference evidence="6 7" key="1">
    <citation type="submission" date="2019-03" db="EMBL/GenBank/DDBJ databases">
        <title>Genomic Encyclopedia of Type Strains, Phase IV (KMG-IV): sequencing the most valuable type-strain genomes for metagenomic binning, comparative biology and taxonomic classification.</title>
        <authorList>
            <person name="Goeker M."/>
        </authorList>
    </citation>
    <scope>NUCLEOTIDE SEQUENCE [LARGE SCALE GENOMIC DNA]</scope>
    <source>
        <strain evidence="6 7">DSM 101</strain>
    </source>
</reference>
<feature type="domain" description="ABC transporter" evidence="5">
    <location>
        <begin position="9"/>
        <end position="241"/>
    </location>
</feature>
<keyword evidence="2" id="KW-0813">Transport</keyword>
<proteinExistence type="inferred from homology"/>
<dbReference type="GO" id="GO:0005524">
    <property type="term" value="F:ATP binding"/>
    <property type="evidence" value="ECO:0007669"/>
    <property type="project" value="UniProtKB-KW"/>
</dbReference>
<dbReference type="Proteomes" id="UP000295030">
    <property type="component" value="Unassembled WGS sequence"/>
</dbReference>
<keyword evidence="3" id="KW-0547">Nucleotide-binding</keyword>
<dbReference type="InterPro" id="IPR017871">
    <property type="entry name" value="ABC_transporter-like_CS"/>
</dbReference>
<keyword evidence="7" id="KW-1185">Reference proteome</keyword>
<dbReference type="SUPFAM" id="SSF50331">
    <property type="entry name" value="MOP-like"/>
    <property type="match status" value="1"/>
</dbReference>
<dbReference type="RefSeq" id="WP_131836558.1">
    <property type="nucleotide sequence ID" value="NZ_SMFY01000003.1"/>
</dbReference>
<name>A0A4V2PI82_ANCAQ</name>
<dbReference type="EMBL" id="SMFY01000003">
    <property type="protein sequence ID" value="TCK23616.1"/>
    <property type="molecule type" value="Genomic_DNA"/>
</dbReference>
<dbReference type="PROSITE" id="PS50893">
    <property type="entry name" value="ABC_TRANSPORTER_2"/>
    <property type="match status" value="1"/>
</dbReference>
<dbReference type="InterPro" id="IPR050093">
    <property type="entry name" value="ABC_SmlMolc_Importer"/>
</dbReference>
<evidence type="ECO:0000256" key="4">
    <source>
        <dbReference type="ARBA" id="ARBA00022840"/>
    </source>
</evidence>
<evidence type="ECO:0000256" key="1">
    <source>
        <dbReference type="ARBA" id="ARBA00005417"/>
    </source>
</evidence>
<sequence length="363" mass="38948">MAKTSQAILALAGIDKTYDGAVRPALDRISLTVAPGEFFSILGPSGSGKTTLLRMIAGFERPDVGRVLMDGADITDVPPFRRDVRTVFQSYALFPHMSVLENVAYPLRMAGARKAERLAKARDCLALVSMGDFAARLPHQLSGGQRQRVALARAIVCRPRVLLLDEPLGALDLRLRQQMQHMLVSLQRELGIAFVYVTHDQGEALSMSDRVAVMSEGRIAQLGTPREIYFDPASEFVAQFVGRSNLLPIEGAPHEGSLTALLGGRALPGVMVPRSGPARMAIRFECVRLADAAAPADPTGGEACMLDGTVEDVLFLGNALEVNVRCGDHNIIAAVPTMGGEGFVPGRPVRVLFDPGQATVFHG</sequence>
<dbReference type="GO" id="GO:0016887">
    <property type="term" value="F:ATP hydrolysis activity"/>
    <property type="evidence" value="ECO:0007669"/>
    <property type="project" value="InterPro"/>
</dbReference>
<accession>A0A4V2PI82</accession>
<dbReference type="GO" id="GO:0015847">
    <property type="term" value="P:putrescine transport"/>
    <property type="evidence" value="ECO:0007669"/>
    <property type="project" value="UniProtKB-ARBA"/>
</dbReference>
<organism evidence="6 7">
    <name type="scientific">Ancylobacter aquaticus</name>
    <dbReference type="NCBI Taxonomy" id="100"/>
    <lineage>
        <taxon>Bacteria</taxon>
        <taxon>Pseudomonadati</taxon>
        <taxon>Pseudomonadota</taxon>
        <taxon>Alphaproteobacteria</taxon>
        <taxon>Hyphomicrobiales</taxon>
        <taxon>Xanthobacteraceae</taxon>
        <taxon>Ancylobacter</taxon>
    </lineage>
</organism>
<dbReference type="GO" id="GO:0043190">
    <property type="term" value="C:ATP-binding cassette (ABC) transporter complex"/>
    <property type="evidence" value="ECO:0007669"/>
    <property type="project" value="InterPro"/>
</dbReference>
<gene>
    <name evidence="6" type="ORF">EV667_3455</name>
</gene>
<evidence type="ECO:0000259" key="5">
    <source>
        <dbReference type="PROSITE" id="PS50893"/>
    </source>
</evidence>
<dbReference type="PANTHER" id="PTHR42781:SF4">
    <property type="entry name" value="SPERMIDINE_PUTRESCINE IMPORT ATP-BINDING PROTEIN POTA"/>
    <property type="match status" value="1"/>
</dbReference>
<dbReference type="PANTHER" id="PTHR42781">
    <property type="entry name" value="SPERMIDINE/PUTRESCINE IMPORT ATP-BINDING PROTEIN POTA"/>
    <property type="match status" value="1"/>
</dbReference>
<dbReference type="InterPro" id="IPR027417">
    <property type="entry name" value="P-loop_NTPase"/>
</dbReference>
<dbReference type="OrthoDB" id="9802264at2"/>
<comment type="similarity">
    <text evidence="1">Belongs to the ABC transporter superfamily.</text>
</comment>
<dbReference type="InterPro" id="IPR003439">
    <property type="entry name" value="ABC_transporter-like_ATP-bd"/>
</dbReference>
<dbReference type="SUPFAM" id="SSF52540">
    <property type="entry name" value="P-loop containing nucleoside triphosphate hydrolases"/>
    <property type="match status" value="1"/>
</dbReference>
<dbReference type="PROSITE" id="PS00211">
    <property type="entry name" value="ABC_TRANSPORTER_1"/>
    <property type="match status" value="1"/>
</dbReference>
<evidence type="ECO:0000313" key="6">
    <source>
        <dbReference type="EMBL" id="TCK23616.1"/>
    </source>
</evidence>
<evidence type="ECO:0000256" key="3">
    <source>
        <dbReference type="ARBA" id="ARBA00022741"/>
    </source>
</evidence>
<evidence type="ECO:0000256" key="2">
    <source>
        <dbReference type="ARBA" id="ARBA00022448"/>
    </source>
</evidence>